<dbReference type="OrthoDB" id="4800838at2759"/>
<feature type="domain" description="Chromo" evidence="3">
    <location>
        <begin position="304"/>
        <end position="356"/>
    </location>
</feature>
<gene>
    <name evidence="4" type="ORF">B0T11DRAFT_106940</name>
</gene>
<comment type="caution">
    <text evidence="4">The sequence shown here is derived from an EMBL/GenBank/DDBJ whole genome shotgun (WGS) entry which is preliminary data.</text>
</comment>
<feature type="chain" id="PRO_5035437956" description="Chromo domain-containing protein" evidence="2">
    <location>
        <begin position="18"/>
        <end position="368"/>
    </location>
</feature>
<evidence type="ECO:0000256" key="1">
    <source>
        <dbReference type="ARBA" id="ARBA00011353"/>
    </source>
</evidence>
<dbReference type="EMBL" id="JAGPXD010000004">
    <property type="protein sequence ID" value="KAH7358694.1"/>
    <property type="molecule type" value="Genomic_DNA"/>
</dbReference>
<dbReference type="PROSITE" id="PS50013">
    <property type="entry name" value="CHROMO_2"/>
    <property type="match status" value="1"/>
</dbReference>
<comment type="subunit">
    <text evidence="1">Component of the NuA4 histone acetyltransferase complex.</text>
</comment>
<dbReference type="Gene3D" id="2.40.50.40">
    <property type="match status" value="1"/>
</dbReference>
<keyword evidence="5" id="KW-1185">Reference proteome</keyword>
<evidence type="ECO:0000256" key="2">
    <source>
        <dbReference type="SAM" id="SignalP"/>
    </source>
</evidence>
<dbReference type="CDD" id="cd00024">
    <property type="entry name" value="CD_CSD"/>
    <property type="match status" value="1"/>
</dbReference>
<evidence type="ECO:0000259" key="3">
    <source>
        <dbReference type="PROSITE" id="PS50013"/>
    </source>
</evidence>
<dbReference type="GO" id="GO:0006338">
    <property type="term" value="P:chromatin remodeling"/>
    <property type="evidence" value="ECO:0007669"/>
    <property type="project" value="UniProtKB-ARBA"/>
</dbReference>
<accession>A0A8K0TBT1</accession>
<dbReference type="SUPFAM" id="SSF54160">
    <property type="entry name" value="Chromo domain-like"/>
    <property type="match status" value="1"/>
</dbReference>
<protein>
    <recommendedName>
        <fullName evidence="3">Chromo domain-containing protein</fullName>
    </recommendedName>
</protein>
<reference evidence="4" key="1">
    <citation type="journal article" date="2021" name="Nat. Commun.">
        <title>Genetic determinants of endophytism in the Arabidopsis root mycobiome.</title>
        <authorList>
            <person name="Mesny F."/>
            <person name="Miyauchi S."/>
            <person name="Thiergart T."/>
            <person name="Pickel B."/>
            <person name="Atanasova L."/>
            <person name="Karlsson M."/>
            <person name="Huettel B."/>
            <person name="Barry K.W."/>
            <person name="Haridas S."/>
            <person name="Chen C."/>
            <person name="Bauer D."/>
            <person name="Andreopoulos W."/>
            <person name="Pangilinan J."/>
            <person name="LaButti K."/>
            <person name="Riley R."/>
            <person name="Lipzen A."/>
            <person name="Clum A."/>
            <person name="Drula E."/>
            <person name="Henrissat B."/>
            <person name="Kohler A."/>
            <person name="Grigoriev I.V."/>
            <person name="Martin F.M."/>
            <person name="Hacquard S."/>
        </authorList>
    </citation>
    <scope>NUCLEOTIDE SEQUENCE</scope>
    <source>
        <strain evidence="4">MPI-CAGE-AT-0016</strain>
    </source>
</reference>
<dbReference type="AlphaFoldDB" id="A0A8K0TBT1"/>
<feature type="signal peptide" evidence="2">
    <location>
        <begin position="1"/>
        <end position="17"/>
    </location>
</feature>
<dbReference type="Proteomes" id="UP000813385">
    <property type="component" value="Unassembled WGS sequence"/>
</dbReference>
<evidence type="ECO:0000313" key="5">
    <source>
        <dbReference type="Proteomes" id="UP000813385"/>
    </source>
</evidence>
<evidence type="ECO:0000313" key="4">
    <source>
        <dbReference type="EMBL" id="KAH7358694.1"/>
    </source>
</evidence>
<dbReference type="SMART" id="SM00298">
    <property type="entry name" value="CHROMO"/>
    <property type="match status" value="1"/>
</dbReference>
<keyword evidence="2" id="KW-0732">Signal</keyword>
<name>A0A8K0TBT1_9PEZI</name>
<sequence length="368" mass="41759">MIAALSSPLWACLAASAADEYTYLQDWRAGIPTYRAPTLDPECSYWEVTYTKKQSPCSITGVPRFFPLGFHGPSDRSISAIHTSLLSAVNMSGIQLNRLHSFMLYRPVKCAIRTFMLQLELRQSTEFSPQTRPDHEWICSELAERLGQRALGEVTADGPRYLDRCLASCLQKLIDLHDDAGFFWDFGTGMTLLNLLGTVIDLFLQAWDAYRPWAASGTTVEDWFLWTNTSDPWIACPNEFTLEARPISEYWPAKPPQVPKRSKTPPPWGVWKPTPAELTALHAEALGSTGKDIFLPPAPTEPLWEFESILDCKWQGKGRKGKVWFLVQWKGFEATWQPEDDFIGCSEDVLMKFYEKPRKAGPPKWLMA</sequence>
<organism evidence="4 5">
    <name type="scientific">Plectosphaerella cucumerina</name>
    <dbReference type="NCBI Taxonomy" id="40658"/>
    <lineage>
        <taxon>Eukaryota</taxon>
        <taxon>Fungi</taxon>
        <taxon>Dikarya</taxon>
        <taxon>Ascomycota</taxon>
        <taxon>Pezizomycotina</taxon>
        <taxon>Sordariomycetes</taxon>
        <taxon>Hypocreomycetidae</taxon>
        <taxon>Glomerellales</taxon>
        <taxon>Plectosphaerellaceae</taxon>
        <taxon>Plectosphaerella</taxon>
    </lineage>
</organism>
<dbReference type="InterPro" id="IPR016197">
    <property type="entry name" value="Chromo-like_dom_sf"/>
</dbReference>
<dbReference type="InterPro" id="IPR000953">
    <property type="entry name" value="Chromo/chromo_shadow_dom"/>
</dbReference>
<proteinExistence type="predicted"/>